<protein>
    <submittedName>
        <fullName evidence="2">Uncharacterized protein</fullName>
    </submittedName>
</protein>
<sequence>MAQVDLNSELGPCNVGTSRERCNVQMGLRLRGGPDHRSHCIVSVTGPQPRTCQGKCPVVTMVEVTTGTPESIESDDRTHFQTNLLDTWGKEQGIDWRWAALGIAPPQVLPQHGVHPTGDKSSTNFSKVVPSHGLQFFTNRSSVGSIPQETSPPRTSPK</sequence>
<feature type="region of interest" description="Disordered" evidence="1">
    <location>
        <begin position="139"/>
        <end position="158"/>
    </location>
</feature>
<comment type="caution">
    <text evidence="2">The sequence shown here is derived from an EMBL/GenBank/DDBJ whole genome shotgun (WGS) entry which is preliminary data.</text>
</comment>
<organism evidence="2 3">
    <name type="scientific">Mycteria americana</name>
    <name type="common">Wood stork</name>
    <dbReference type="NCBI Taxonomy" id="33587"/>
    <lineage>
        <taxon>Eukaryota</taxon>
        <taxon>Metazoa</taxon>
        <taxon>Chordata</taxon>
        <taxon>Craniata</taxon>
        <taxon>Vertebrata</taxon>
        <taxon>Euteleostomi</taxon>
        <taxon>Archelosauria</taxon>
        <taxon>Archosauria</taxon>
        <taxon>Dinosauria</taxon>
        <taxon>Saurischia</taxon>
        <taxon>Theropoda</taxon>
        <taxon>Coelurosauria</taxon>
        <taxon>Aves</taxon>
        <taxon>Neognathae</taxon>
        <taxon>Neoaves</taxon>
        <taxon>Aequornithes</taxon>
        <taxon>Ciconiiformes</taxon>
        <taxon>Ciconiidae</taxon>
        <taxon>Mycteria</taxon>
    </lineage>
</organism>
<dbReference type="AlphaFoldDB" id="A0AAN7RQE3"/>
<evidence type="ECO:0000313" key="3">
    <source>
        <dbReference type="Proteomes" id="UP001333110"/>
    </source>
</evidence>
<reference evidence="2 3" key="1">
    <citation type="journal article" date="2023" name="J. Hered.">
        <title>Chromosome-level genome of the wood stork (Mycteria americana) provides insight into avian chromosome evolution.</title>
        <authorList>
            <person name="Flamio R. Jr."/>
            <person name="Ramstad K.M."/>
        </authorList>
    </citation>
    <scope>NUCLEOTIDE SEQUENCE [LARGE SCALE GENOMIC DNA]</scope>
    <source>
        <strain evidence="2">JAX WOST 10</strain>
    </source>
</reference>
<name>A0AAN7RQE3_MYCAM</name>
<gene>
    <name evidence="2" type="ORF">QYF61_001114</name>
</gene>
<dbReference type="Proteomes" id="UP001333110">
    <property type="component" value="Unassembled WGS sequence"/>
</dbReference>
<evidence type="ECO:0000313" key="2">
    <source>
        <dbReference type="EMBL" id="KAK4806191.1"/>
    </source>
</evidence>
<proteinExistence type="predicted"/>
<accession>A0AAN7RQE3</accession>
<dbReference type="EMBL" id="JAUNZN010000044">
    <property type="protein sequence ID" value="KAK4806191.1"/>
    <property type="molecule type" value="Genomic_DNA"/>
</dbReference>
<evidence type="ECO:0000256" key="1">
    <source>
        <dbReference type="SAM" id="MobiDB-lite"/>
    </source>
</evidence>
<keyword evidence="3" id="KW-1185">Reference proteome</keyword>